<keyword evidence="7" id="KW-0732">Signal</keyword>
<feature type="domain" description="Soluble ligand binding" evidence="18">
    <location>
        <begin position="582"/>
        <end position="626"/>
    </location>
</feature>
<keyword evidence="8" id="KW-0625">Polysaccharide transport</keyword>
<dbReference type="GO" id="GO:0015159">
    <property type="term" value="F:polysaccharide transmembrane transporter activity"/>
    <property type="evidence" value="ECO:0007669"/>
    <property type="project" value="InterPro"/>
</dbReference>
<gene>
    <name evidence="20" type="ORF">CWC05_13820</name>
</gene>
<evidence type="ECO:0000256" key="9">
    <source>
        <dbReference type="ARBA" id="ARBA00023065"/>
    </source>
</evidence>
<sequence length="907" mass="100969">MPRLSSIFLFSGRDVVKFLKLLLVTLLLVTVQSVSANSQMPTPTPEQIEQFKKLPRAQQEAIAQQYGISIDELTSQGTQQKQSKNEQNPFESLPMKPKEEEDEEDKYKPEIEELKPFGYELFAPPEDQFDTRQPLLMANQNVPVPDDYSLNIGDSLVVTFYGKENFSQEVVIDRDGRLALPGLSPVQVVGLTFNEAKKLLKNKIEREVIGGEAFVSIGELEDIRVMVLGEVKKPGAFSLPAMSTIFNGLIAAEGITEIGSLRHISLKRKGKTVTELDLYDLLLSGDSSDDYTLKSGDVIFVPASNKRVTLRGEVHRPAIYELSEGESFQDLMRMSGGLKADAAKNKLTIKRYGNNGERRVISVVNAQQRAQTELQNGDEVRVPQASQSLSNSITLIGAVTHPGHYQWQKGAHVGDFIQSLNNDLLPIADREYALIVRESQLSGRISILQFSPLALLAGEQQDVALQPRDKVLFFSRYESREDEIDALEQLAYTKEQIIENERLALWDKYQSRQFFEFIDEKSDYLSFEKEEKETLSVRDLLKGKAHELEDGEYSVFSRKRMLGPLLSQLNRQGSPRNGAPLINVNGEVRYPGVYPMPEQASVEKAIAAAGGLKESAFVGKVEVTRADNDNSGNIKHLSLSLADDKNSIALQSKDTVTVFSKPNWQENVTVRLLGEVKFPGAYAIRPGETLAEVLERAGGLTQYAFAQGAIFTREYLREQEQDMLQKLAEDLRRDLASSSFQNSISSAKLTYDDMDNLLKDLSMTDALGRMVIDMDQVVAGGENIELRNADTLFIPKRMETVTVIGEVHVSTSTMFNAGFSIDDYIRNSGGLKQKADEDGIYIIRANGSVQKPDTGSWFASNRDTGIKPGDTIVVPLDYEHMDNLTLWSKATQIVYQMGVAVAALSSL</sequence>
<feature type="compositionally biased region" description="Polar residues" evidence="15">
    <location>
        <begin position="75"/>
        <end position="90"/>
    </location>
</feature>
<feature type="region of interest" description="Disordered" evidence="15">
    <location>
        <begin position="75"/>
        <end position="106"/>
    </location>
</feature>
<accession>A0A5S3Z3Q7</accession>
<comment type="subcellular location">
    <subcellularLocation>
        <location evidence="1">Cell outer membrane</location>
        <topology evidence="1">Multi-pass membrane protein</topology>
    </subcellularLocation>
</comment>
<dbReference type="InterPro" id="IPR010425">
    <property type="entry name" value="Caps_synth_GfcC-like_C"/>
</dbReference>
<dbReference type="GO" id="GO:0015288">
    <property type="term" value="F:porin activity"/>
    <property type="evidence" value="ECO:0007669"/>
    <property type="project" value="UniProtKB-KW"/>
</dbReference>
<dbReference type="InterPro" id="IPR003715">
    <property type="entry name" value="Poly_export_N"/>
</dbReference>
<feature type="domain" description="SLBB" evidence="19">
    <location>
        <begin position="224"/>
        <end position="301"/>
    </location>
</feature>
<evidence type="ECO:0000256" key="3">
    <source>
        <dbReference type="ARBA" id="ARBA00022448"/>
    </source>
</evidence>
<dbReference type="InterPro" id="IPR019554">
    <property type="entry name" value="Soluble_ligand-bd"/>
</dbReference>
<dbReference type="GO" id="GO:0006811">
    <property type="term" value="P:monoatomic ion transport"/>
    <property type="evidence" value="ECO:0007669"/>
    <property type="project" value="UniProtKB-KW"/>
</dbReference>
<evidence type="ECO:0000313" key="20">
    <source>
        <dbReference type="EMBL" id="TMP86480.1"/>
    </source>
</evidence>
<dbReference type="Pfam" id="PF02563">
    <property type="entry name" value="Poly_export"/>
    <property type="match status" value="1"/>
</dbReference>
<evidence type="ECO:0000256" key="6">
    <source>
        <dbReference type="ARBA" id="ARBA00022692"/>
    </source>
</evidence>
<evidence type="ECO:0000256" key="4">
    <source>
        <dbReference type="ARBA" id="ARBA00022452"/>
    </source>
</evidence>
<reference evidence="21" key="2">
    <citation type="submission" date="2019-06" db="EMBL/GenBank/DDBJ databases">
        <title>Co-occurence of chitin degradation, pigmentation and bioactivity in marine Pseudoalteromonas.</title>
        <authorList>
            <person name="Sonnenschein E.C."/>
            <person name="Bech P.K."/>
        </authorList>
    </citation>
    <scope>NUCLEOTIDE SEQUENCE [LARGE SCALE GENOMIC DNA]</scope>
    <source>
        <strain evidence="21">S2897</strain>
    </source>
</reference>
<keyword evidence="5" id="KW-0762">Sugar transport</keyword>
<evidence type="ECO:0000256" key="14">
    <source>
        <dbReference type="ARBA" id="ARBA00023288"/>
    </source>
</evidence>
<dbReference type="PANTHER" id="PTHR33619:SF3">
    <property type="entry name" value="POLYSACCHARIDE EXPORT PROTEIN GFCE-RELATED"/>
    <property type="match status" value="1"/>
</dbReference>
<feature type="domain" description="Soluble ligand binding" evidence="18">
    <location>
        <begin position="307"/>
        <end position="359"/>
    </location>
</feature>
<evidence type="ECO:0000256" key="7">
    <source>
        <dbReference type="ARBA" id="ARBA00022729"/>
    </source>
</evidence>
<evidence type="ECO:0000259" key="19">
    <source>
        <dbReference type="Pfam" id="PF22461"/>
    </source>
</evidence>
<dbReference type="Pfam" id="PF22461">
    <property type="entry name" value="SLBB_2"/>
    <property type="match status" value="1"/>
</dbReference>
<evidence type="ECO:0000256" key="10">
    <source>
        <dbReference type="ARBA" id="ARBA00023114"/>
    </source>
</evidence>
<reference evidence="20 21" key="1">
    <citation type="submission" date="2017-12" db="EMBL/GenBank/DDBJ databases">
        <authorList>
            <person name="Paulsen S."/>
            <person name="Gram L.K."/>
        </authorList>
    </citation>
    <scope>NUCLEOTIDE SEQUENCE [LARGE SCALE GENOMIC DNA]</scope>
    <source>
        <strain evidence="20 21">S2897</strain>
    </source>
</reference>
<keyword evidence="11" id="KW-0472">Membrane</keyword>
<feature type="domain" description="Polysaccharide export protein N-terminal" evidence="16">
    <location>
        <begin position="143"/>
        <end position="207"/>
    </location>
</feature>
<evidence type="ECO:0000256" key="5">
    <source>
        <dbReference type="ARBA" id="ARBA00022597"/>
    </source>
</evidence>
<dbReference type="AlphaFoldDB" id="A0A5S3Z3Q7"/>
<evidence type="ECO:0000256" key="12">
    <source>
        <dbReference type="ARBA" id="ARBA00023139"/>
    </source>
</evidence>
<dbReference type="Proteomes" id="UP000305874">
    <property type="component" value="Unassembled WGS sequence"/>
</dbReference>
<dbReference type="Pfam" id="PF06251">
    <property type="entry name" value="Caps_syn_GfcC_C"/>
    <property type="match status" value="1"/>
</dbReference>
<feature type="domain" description="Soluble ligand binding" evidence="18">
    <location>
        <begin position="670"/>
        <end position="702"/>
    </location>
</feature>
<name>A0A5S3Z3Q7_9GAMM</name>
<keyword evidence="3" id="KW-0813">Transport</keyword>
<dbReference type="PANTHER" id="PTHR33619">
    <property type="entry name" value="POLYSACCHARIDE EXPORT PROTEIN GFCE-RELATED"/>
    <property type="match status" value="1"/>
</dbReference>
<dbReference type="GO" id="GO:0046930">
    <property type="term" value="C:pore complex"/>
    <property type="evidence" value="ECO:0007669"/>
    <property type="project" value="UniProtKB-KW"/>
</dbReference>
<keyword evidence="4" id="KW-1134">Transmembrane beta strand</keyword>
<keyword evidence="10" id="KW-0626">Porin</keyword>
<comment type="similarity">
    <text evidence="2">Belongs to the BexD/CtrA/VexA family.</text>
</comment>
<keyword evidence="13" id="KW-0998">Cell outer membrane</keyword>
<dbReference type="InterPro" id="IPR054765">
    <property type="entry name" value="SLBB_dom"/>
</dbReference>
<evidence type="ECO:0000256" key="1">
    <source>
        <dbReference type="ARBA" id="ARBA00004571"/>
    </source>
</evidence>
<dbReference type="GO" id="GO:0009279">
    <property type="term" value="C:cell outer membrane"/>
    <property type="evidence" value="ECO:0007669"/>
    <property type="project" value="UniProtKB-SubCell"/>
</dbReference>
<evidence type="ECO:0000256" key="8">
    <source>
        <dbReference type="ARBA" id="ARBA00023047"/>
    </source>
</evidence>
<proteinExistence type="inferred from homology"/>
<evidence type="ECO:0000256" key="2">
    <source>
        <dbReference type="ARBA" id="ARBA00009450"/>
    </source>
</evidence>
<evidence type="ECO:0000313" key="21">
    <source>
        <dbReference type="Proteomes" id="UP000305874"/>
    </source>
</evidence>
<evidence type="ECO:0000259" key="18">
    <source>
        <dbReference type="Pfam" id="PF10531"/>
    </source>
</evidence>
<evidence type="ECO:0000259" key="16">
    <source>
        <dbReference type="Pfam" id="PF02563"/>
    </source>
</evidence>
<evidence type="ECO:0000259" key="17">
    <source>
        <dbReference type="Pfam" id="PF06251"/>
    </source>
</evidence>
<keyword evidence="6" id="KW-0812">Transmembrane</keyword>
<evidence type="ECO:0000256" key="15">
    <source>
        <dbReference type="SAM" id="MobiDB-lite"/>
    </source>
</evidence>
<organism evidence="20 21">
    <name type="scientific">Pseudoalteromonas ruthenica</name>
    <dbReference type="NCBI Taxonomy" id="151081"/>
    <lineage>
        <taxon>Bacteria</taxon>
        <taxon>Pseudomonadati</taxon>
        <taxon>Pseudomonadota</taxon>
        <taxon>Gammaproteobacteria</taxon>
        <taxon>Alteromonadales</taxon>
        <taxon>Pseudoalteromonadaceae</taxon>
        <taxon>Pseudoalteromonas</taxon>
    </lineage>
</organism>
<evidence type="ECO:0000256" key="13">
    <source>
        <dbReference type="ARBA" id="ARBA00023237"/>
    </source>
</evidence>
<evidence type="ECO:0000256" key="11">
    <source>
        <dbReference type="ARBA" id="ARBA00023136"/>
    </source>
</evidence>
<dbReference type="InterPro" id="IPR049712">
    <property type="entry name" value="Poly_export"/>
</dbReference>
<comment type="caution">
    <text evidence="20">The sequence shown here is derived from an EMBL/GenBank/DDBJ whole genome shotgun (WGS) entry which is preliminary data.</text>
</comment>
<dbReference type="Gene3D" id="3.10.560.10">
    <property type="entry name" value="Outer membrane lipoprotein wza domain like"/>
    <property type="match status" value="5"/>
</dbReference>
<feature type="domain" description="Capsule biosynthesis GfcC-like C-terminal" evidence="17">
    <location>
        <begin position="811"/>
        <end position="878"/>
    </location>
</feature>
<dbReference type="EMBL" id="PNCG01000014">
    <property type="protein sequence ID" value="TMP86480.1"/>
    <property type="molecule type" value="Genomic_DNA"/>
</dbReference>
<dbReference type="Pfam" id="PF10531">
    <property type="entry name" value="SLBB"/>
    <property type="match status" value="3"/>
</dbReference>
<keyword evidence="9" id="KW-0406">Ion transport</keyword>
<keyword evidence="14" id="KW-0449">Lipoprotein</keyword>
<keyword evidence="12" id="KW-0564">Palmitate</keyword>
<protein>
    <submittedName>
        <fullName evidence="20">Polysaccharide biosynthesis protein</fullName>
    </submittedName>
</protein>